<accession>A0A6C0DKQ4</accession>
<dbReference type="AlphaFoldDB" id="A0A6C0DKQ4"/>
<feature type="compositionally biased region" description="Polar residues" evidence="1">
    <location>
        <begin position="1"/>
        <end position="11"/>
    </location>
</feature>
<feature type="region of interest" description="Disordered" evidence="1">
    <location>
        <begin position="1"/>
        <end position="68"/>
    </location>
</feature>
<dbReference type="EMBL" id="MN739640">
    <property type="protein sequence ID" value="QHT17518.1"/>
    <property type="molecule type" value="Genomic_DNA"/>
</dbReference>
<sequence>MSGTGETNFQFNKGDVLPNDTTTGVGNTNFENKIQSSQVGGKKSKKSKKRTSKKHTKSSGKKSSKKTAKKCKKLFWFF</sequence>
<reference evidence="2" key="1">
    <citation type="journal article" date="2020" name="Nature">
        <title>Giant virus diversity and host interactions through global metagenomics.</title>
        <authorList>
            <person name="Schulz F."/>
            <person name="Roux S."/>
            <person name="Paez-Espino D."/>
            <person name="Jungbluth S."/>
            <person name="Walsh D.A."/>
            <person name="Denef V.J."/>
            <person name="McMahon K.D."/>
            <person name="Konstantinidis K.T."/>
            <person name="Eloe-Fadrosh E.A."/>
            <person name="Kyrpides N.C."/>
            <person name="Woyke T."/>
        </authorList>
    </citation>
    <scope>NUCLEOTIDE SEQUENCE</scope>
    <source>
        <strain evidence="2">GVMAG-M-3300023174-24</strain>
    </source>
</reference>
<organism evidence="2">
    <name type="scientific">viral metagenome</name>
    <dbReference type="NCBI Taxonomy" id="1070528"/>
    <lineage>
        <taxon>unclassified sequences</taxon>
        <taxon>metagenomes</taxon>
        <taxon>organismal metagenomes</taxon>
    </lineage>
</organism>
<evidence type="ECO:0000256" key="1">
    <source>
        <dbReference type="SAM" id="MobiDB-lite"/>
    </source>
</evidence>
<evidence type="ECO:0000313" key="2">
    <source>
        <dbReference type="EMBL" id="QHT17518.1"/>
    </source>
</evidence>
<feature type="compositionally biased region" description="Basic residues" evidence="1">
    <location>
        <begin position="42"/>
        <end position="68"/>
    </location>
</feature>
<proteinExistence type="predicted"/>
<feature type="compositionally biased region" description="Polar residues" evidence="1">
    <location>
        <begin position="19"/>
        <end position="35"/>
    </location>
</feature>
<protein>
    <submittedName>
        <fullName evidence="2">Uncharacterized protein</fullName>
    </submittedName>
</protein>
<name>A0A6C0DKQ4_9ZZZZ</name>